<dbReference type="InterPro" id="IPR000182">
    <property type="entry name" value="GNAT_dom"/>
</dbReference>
<keyword evidence="2" id="KW-0012">Acyltransferase</keyword>
<gene>
    <name evidence="4" type="ORF">TrST_g10897</name>
</gene>
<dbReference type="GO" id="GO:0007064">
    <property type="term" value="P:mitotic sister chromatid cohesion"/>
    <property type="evidence" value="ECO:0007669"/>
    <property type="project" value="TreeGrafter"/>
</dbReference>
<dbReference type="AlphaFoldDB" id="A0A9W6ZSX9"/>
<dbReference type="OrthoDB" id="41532at2759"/>
<dbReference type="Proteomes" id="UP001165085">
    <property type="component" value="Unassembled WGS sequence"/>
</dbReference>
<evidence type="ECO:0000313" key="4">
    <source>
        <dbReference type="EMBL" id="GMH56782.1"/>
    </source>
</evidence>
<dbReference type="InterPro" id="IPR051556">
    <property type="entry name" value="N-term/lysine_N-AcTrnsfr"/>
</dbReference>
<feature type="domain" description="N-acetyltransferase" evidence="3">
    <location>
        <begin position="1"/>
        <end position="153"/>
    </location>
</feature>
<dbReference type="EMBL" id="BRXY01000041">
    <property type="protein sequence ID" value="GMH56782.1"/>
    <property type="molecule type" value="Genomic_DNA"/>
</dbReference>
<sequence length="162" mass="17754">MISLLRLSVFSPSPNLTSLFLRKSSQIISTRLTLSSKILLHPTPKGLAGSIEISSHEFSGTSLSGLYLSEFCVKSTERLKGYGSTLLTGVDSYASHINVKSIYLHVEKNNLKAIKCYTRAGYDILLPKDSREVFSSKLGLGEGKHWLMGKGVEEGEILGFDI</sequence>
<dbReference type="PROSITE" id="PS51186">
    <property type="entry name" value="GNAT"/>
    <property type="match status" value="1"/>
</dbReference>
<keyword evidence="5" id="KW-1185">Reference proteome</keyword>
<comment type="caution">
    <text evidence="4">The sequence shown here is derived from an EMBL/GenBank/DDBJ whole genome shotgun (WGS) entry which is preliminary data.</text>
</comment>
<evidence type="ECO:0000256" key="1">
    <source>
        <dbReference type="ARBA" id="ARBA00022679"/>
    </source>
</evidence>
<protein>
    <recommendedName>
        <fullName evidence="3">N-acetyltransferase domain-containing protein</fullName>
    </recommendedName>
</protein>
<dbReference type="Pfam" id="PF00583">
    <property type="entry name" value="Acetyltransf_1"/>
    <property type="match status" value="1"/>
</dbReference>
<dbReference type="CDD" id="cd04301">
    <property type="entry name" value="NAT_SF"/>
    <property type="match status" value="1"/>
</dbReference>
<evidence type="ECO:0000256" key="2">
    <source>
        <dbReference type="ARBA" id="ARBA00023315"/>
    </source>
</evidence>
<evidence type="ECO:0000259" key="3">
    <source>
        <dbReference type="PROSITE" id="PS51186"/>
    </source>
</evidence>
<dbReference type="InterPro" id="IPR016181">
    <property type="entry name" value="Acyl_CoA_acyltransferase"/>
</dbReference>
<evidence type="ECO:0000313" key="5">
    <source>
        <dbReference type="Proteomes" id="UP001165085"/>
    </source>
</evidence>
<dbReference type="PANTHER" id="PTHR42919:SF8">
    <property type="entry name" value="N-ALPHA-ACETYLTRANSFERASE 50"/>
    <property type="match status" value="1"/>
</dbReference>
<dbReference type="Gene3D" id="3.40.630.30">
    <property type="match status" value="1"/>
</dbReference>
<accession>A0A9W6ZSX9</accession>
<dbReference type="PANTHER" id="PTHR42919">
    <property type="entry name" value="N-ALPHA-ACETYLTRANSFERASE"/>
    <property type="match status" value="1"/>
</dbReference>
<name>A0A9W6ZSX9_9STRA</name>
<dbReference type="GO" id="GO:0031415">
    <property type="term" value="C:NatA complex"/>
    <property type="evidence" value="ECO:0007669"/>
    <property type="project" value="TreeGrafter"/>
</dbReference>
<keyword evidence="1" id="KW-0808">Transferase</keyword>
<organism evidence="4 5">
    <name type="scientific">Triparma strigata</name>
    <dbReference type="NCBI Taxonomy" id="1606541"/>
    <lineage>
        <taxon>Eukaryota</taxon>
        <taxon>Sar</taxon>
        <taxon>Stramenopiles</taxon>
        <taxon>Ochrophyta</taxon>
        <taxon>Bolidophyceae</taxon>
        <taxon>Parmales</taxon>
        <taxon>Triparmaceae</taxon>
        <taxon>Triparma</taxon>
    </lineage>
</organism>
<reference evidence="5" key="1">
    <citation type="journal article" date="2023" name="Commun. Biol.">
        <title>Genome analysis of Parmales, the sister group of diatoms, reveals the evolutionary specialization of diatoms from phago-mixotrophs to photoautotrophs.</title>
        <authorList>
            <person name="Ban H."/>
            <person name="Sato S."/>
            <person name="Yoshikawa S."/>
            <person name="Yamada K."/>
            <person name="Nakamura Y."/>
            <person name="Ichinomiya M."/>
            <person name="Sato N."/>
            <person name="Blanc-Mathieu R."/>
            <person name="Endo H."/>
            <person name="Kuwata A."/>
            <person name="Ogata H."/>
        </authorList>
    </citation>
    <scope>NUCLEOTIDE SEQUENCE [LARGE SCALE GENOMIC DNA]</scope>
    <source>
        <strain evidence="5">NIES 3701</strain>
    </source>
</reference>
<proteinExistence type="predicted"/>
<dbReference type="GO" id="GO:0008080">
    <property type="term" value="F:N-acetyltransferase activity"/>
    <property type="evidence" value="ECO:0007669"/>
    <property type="project" value="TreeGrafter"/>
</dbReference>
<dbReference type="SUPFAM" id="SSF55729">
    <property type="entry name" value="Acyl-CoA N-acyltransferases (Nat)"/>
    <property type="match status" value="1"/>
</dbReference>